<feature type="domain" description="PAZ" evidence="20">
    <location>
        <begin position="1068"/>
        <end position="1203"/>
    </location>
</feature>
<evidence type="ECO:0000256" key="13">
    <source>
        <dbReference type="ARBA" id="ARBA00023211"/>
    </source>
</evidence>
<dbReference type="PROSITE" id="PS50142">
    <property type="entry name" value="RNASE_3_2"/>
    <property type="match status" value="2"/>
</dbReference>
<dbReference type="PANTHER" id="PTHR14950:SF37">
    <property type="entry name" value="ENDORIBONUCLEASE DICER"/>
    <property type="match status" value="1"/>
</dbReference>
<keyword evidence="5" id="KW-0677">Repeat</keyword>
<dbReference type="PROSITE" id="PS50821">
    <property type="entry name" value="PAZ"/>
    <property type="match status" value="1"/>
</dbReference>
<dbReference type="GO" id="GO:0003677">
    <property type="term" value="F:DNA binding"/>
    <property type="evidence" value="ECO:0007669"/>
    <property type="project" value="InterPro"/>
</dbReference>
<dbReference type="PROSITE" id="PS00517">
    <property type="entry name" value="RNASE_3_1"/>
    <property type="match status" value="1"/>
</dbReference>
<dbReference type="PROSITE" id="PS51327">
    <property type="entry name" value="DICER_DSRBF"/>
    <property type="match status" value="1"/>
</dbReference>
<dbReference type="SMART" id="SM00487">
    <property type="entry name" value="DEXDc"/>
    <property type="match status" value="1"/>
</dbReference>
<dbReference type="InterPro" id="IPR038248">
    <property type="entry name" value="Dicer_dimer_sf"/>
</dbReference>
<evidence type="ECO:0000256" key="7">
    <source>
        <dbReference type="ARBA" id="ARBA00022801"/>
    </source>
</evidence>
<keyword evidence="13" id="KW-0464">Manganese</keyword>
<dbReference type="InterPro" id="IPR014720">
    <property type="entry name" value="dsRBD_dom"/>
</dbReference>
<dbReference type="InterPro" id="IPR006935">
    <property type="entry name" value="Helicase/UvrB_N"/>
</dbReference>
<accession>A0A8H7VJ40</accession>
<feature type="domain" description="Dicer dsRNA-binding fold" evidence="23">
    <location>
        <begin position="639"/>
        <end position="729"/>
    </location>
</feature>
<proteinExistence type="inferred from homology"/>
<dbReference type="PROSITE" id="PS51192">
    <property type="entry name" value="HELICASE_ATP_BIND_1"/>
    <property type="match status" value="1"/>
</dbReference>
<feature type="domain" description="Helicase C-terminal" evidence="22">
    <location>
        <begin position="438"/>
        <end position="603"/>
    </location>
</feature>
<evidence type="ECO:0000259" key="18">
    <source>
        <dbReference type="PROSITE" id="PS50137"/>
    </source>
</evidence>
<dbReference type="PROSITE" id="PS51194">
    <property type="entry name" value="HELICASE_CTER"/>
    <property type="match status" value="1"/>
</dbReference>
<dbReference type="GO" id="GO:0031047">
    <property type="term" value="P:regulatory ncRNA-mediated gene silencing"/>
    <property type="evidence" value="ECO:0007669"/>
    <property type="project" value="UniProtKB-KW"/>
</dbReference>
<dbReference type="InterPro" id="IPR003100">
    <property type="entry name" value="PAZ_dom"/>
</dbReference>
<dbReference type="GO" id="GO:0004386">
    <property type="term" value="F:helicase activity"/>
    <property type="evidence" value="ECO:0007669"/>
    <property type="project" value="UniProtKB-KW"/>
</dbReference>
<dbReference type="Gene3D" id="1.10.1520.10">
    <property type="entry name" value="Ribonuclease III domain"/>
    <property type="match status" value="2"/>
</dbReference>
<keyword evidence="6" id="KW-0547">Nucleotide-binding</keyword>
<dbReference type="Pfam" id="PF04851">
    <property type="entry name" value="ResIII"/>
    <property type="match status" value="1"/>
</dbReference>
<dbReference type="InterPro" id="IPR036389">
    <property type="entry name" value="RNase_III_sf"/>
</dbReference>
<dbReference type="SUPFAM" id="SSF52540">
    <property type="entry name" value="P-loop containing nucleoside triphosphate hydrolases"/>
    <property type="match status" value="2"/>
</dbReference>
<dbReference type="Gene3D" id="3.40.50.300">
    <property type="entry name" value="P-loop containing nucleotide triphosphate hydrolases"/>
    <property type="match status" value="2"/>
</dbReference>
<keyword evidence="12" id="KW-0943">RNA-mediated gene silencing</keyword>
<dbReference type="GO" id="GO:0050688">
    <property type="term" value="P:regulation of defense response to virus"/>
    <property type="evidence" value="ECO:0007669"/>
    <property type="project" value="UniProtKB-KW"/>
</dbReference>
<dbReference type="GO" id="GO:0003723">
    <property type="term" value="F:RNA binding"/>
    <property type="evidence" value="ECO:0007669"/>
    <property type="project" value="UniProtKB-UniRule"/>
</dbReference>
<evidence type="ECO:0000259" key="21">
    <source>
        <dbReference type="PROSITE" id="PS51192"/>
    </source>
</evidence>
<evidence type="ECO:0000256" key="12">
    <source>
        <dbReference type="ARBA" id="ARBA00023158"/>
    </source>
</evidence>
<feature type="non-terminal residue" evidence="24">
    <location>
        <position position="1"/>
    </location>
</feature>
<evidence type="ECO:0000256" key="17">
    <source>
        <dbReference type="SAM" id="MobiDB-lite"/>
    </source>
</evidence>
<comment type="cofactor">
    <cofactor evidence="1">
        <name>Mn(2+)</name>
        <dbReference type="ChEBI" id="CHEBI:29035"/>
    </cofactor>
</comment>
<keyword evidence="4" id="KW-0479">Metal-binding</keyword>
<dbReference type="CDD" id="cd00593">
    <property type="entry name" value="RIBOc"/>
    <property type="match status" value="2"/>
</dbReference>
<dbReference type="EMBL" id="JAEPRB010000129">
    <property type="protein sequence ID" value="KAG2220792.1"/>
    <property type="molecule type" value="Genomic_DNA"/>
</dbReference>
<evidence type="ECO:0000259" key="19">
    <source>
        <dbReference type="PROSITE" id="PS50142"/>
    </source>
</evidence>
<feature type="compositionally biased region" description="Low complexity" evidence="17">
    <location>
        <begin position="902"/>
        <end position="924"/>
    </location>
</feature>
<dbReference type="InterPro" id="IPR027417">
    <property type="entry name" value="P-loop_NTPase"/>
</dbReference>
<dbReference type="PROSITE" id="PS50137">
    <property type="entry name" value="DS_RBD"/>
    <property type="match status" value="1"/>
</dbReference>
<evidence type="ECO:0000256" key="8">
    <source>
        <dbReference type="ARBA" id="ARBA00022806"/>
    </source>
</evidence>
<dbReference type="FunFam" id="1.10.1520.10:FF:000004">
    <property type="entry name" value="Endoribonuclease dicer-like 1"/>
    <property type="match status" value="1"/>
</dbReference>
<evidence type="ECO:0000256" key="3">
    <source>
        <dbReference type="ARBA" id="ARBA00022721"/>
    </source>
</evidence>
<keyword evidence="8" id="KW-0347">Helicase</keyword>
<name>A0A8H7VJ40_9FUNG</name>
<dbReference type="GO" id="GO:0006396">
    <property type="term" value="P:RNA processing"/>
    <property type="evidence" value="ECO:0007669"/>
    <property type="project" value="InterPro"/>
</dbReference>
<evidence type="ECO:0000313" key="25">
    <source>
        <dbReference type="Proteomes" id="UP000646827"/>
    </source>
</evidence>
<dbReference type="SMART" id="SM00949">
    <property type="entry name" value="PAZ"/>
    <property type="match status" value="1"/>
</dbReference>
<organism evidence="24 25">
    <name type="scientific">Circinella minor</name>
    <dbReference type="NCBI Taxonomy" id="1195481"/>
    <lineage>
        <taxon>Eukaryota</taxon>
        <taxon>Fungi</taxon>
        <taxon>Fungi incertae sedis</taxon>
        <taxon>Mucoromycota</taxon>
        <taxon>Mucoromycotina</taxon>
        <taxon>Mucoromycetes</taxon>
        <taxon>Mucorales</taxon>
        <taxon>Lichtheimiaceae</taxon>
        <taxon>Circinella</taxon>
    </lineage>
</organism>
<evidence type="ECO:0000256" key="15">
    <source>
        <dbReference type="ARBA" id="ARBA00035116"/>
    </source>
</evidence>
<keyword evidence="11 16" id="KW-0694">RNA-binding</keyword>
<gene>
    <name evidence="24" type="ORF">INT45_012461</name>
</gene>
<evidence type="ECO:0000259" key="20">
    <source>
        <dbReference type="PROSITE" id="PS50821"/>
    </source>
</evidence>
<keyword evidence="25" id="KW-1185">Reference proteome</keyword>
<dbReference type="InterPro" id="IPR000999">
    <property type="entry name" value="RNase_III_dom"/>
</dbReference>
<evidence type="ECO:0000256" key="14">
    <source>
        <dbReference type="ARBA" id="ARBA00025403"/>
    </source>
</evidence>
<dbReference type="SUPFAM" id="SSF69065">
    <property type="entry name" value="RNase III domain-like"/>
    <property type="match status" value="2"/>
</dbReference>
<evidence type="ECO:0000256" key="6">
    <source>
        <dbReference type="ARBA" id="ARBA00022741"/>
    </source>
</evidence>
<keyword evidence="3" id="KW-0930">Antiviral protein</keyword>
<dbReference type="FunFam" id="3.40.50.300:FF:001669">
    <property type="entry name" value="Dicer-like protein 1"/>
    <property type="match status" value="1"/>
</dbReference>
<feature type="domain" description="RNase III" evidence="19">
    <location>
        <begin position="1423"/>
        <end position="1574"/>
    </location>
</feature>
<feature type="domain" description="Helicase ATP-binding" evidence="21">
    <location>
        <begin position="108"/>
        <end position="290"/>
    </location>
</feature>
<dbReference type="SMART" id="SM00490">
    <property type="entry name" value="HELICc"/>
    <property type="match status" value="1"/>
</dbReference>
<dbReference type="GO" id="GO:0005524">
    <property type="term" value="F:ATP binding"/>
    <property type="evidence" value="ECO:0007669"/>
    <property type="project" value="UniProtKB-KW"/>
</dbReference>
<dbReference type="CDD" id="cd18802">
    <property type="entry name" value="SF2_C_dicer"/>
    <property type="match status" value="1"/>
</dbReference>
<dbReference type="PANTHER" id="PTHR14950">
    <property type="entry name" value="DICER-RELATED"/>
    <property type="match status" value="1"/>
</dbReference>
<evidence type="ECO:0000256" key="9">
    <source>
        <dbReference type="ARBA" id="ARBA00022840"/>
    </source>
</evidence>
<comment type="function">
    <text evidence="14">Dicer-like endonuclease involved in cleaving double-stranded RNA in the RNA interference (RNAi) pathway. Produces 21 to 25 bp dsRNAs (siRNAs) which target the selective destruction of homologous RNAs leading to sequence-specific suppression of gene expression, called post-transcriptional gene silencing (PTGS). Part of a broad host defense response against viral infection and transposons.</text>
</comment>
<reference evidence="24 25" key="1">
    <citation type="submission" date="2020-12" db="EMBL/GenBank/DDBJ databases">
        <title>Metabolic potential, ecology and presence of endohyphal bacteria is reflected in genomic diversity of Mucoromycotina.</title>
        <authorList>
            <person name="Muszewska A."/>
            <person name="Okrasinska A."/>
            <person name="Steczkiewicz K."/>
            <person name="Drgas O."/>
            <person name="Orlowska M."/>
            <person name="Perlinska-Lenart U."/>
            <person name="Aleksandrzak-Piekarczyk T."/>
            <person name="Szatraj K."/>
            <person name="Zielenkiewicz U."/>
            <person name="Pilsyk S."/>
            <person name="Malc E."/>
            <person name="Mieczkowski P."/>
            <person name="Kruszewska J.S."/>
            <person name="Biernat P."/>
            <person name="Pawlowska J."/>
        </authorList>
    </citation>
    <scope>NUCLEOTIDE SEQUENCE [LARGE SCALE GENOMIC DNA]</scope>
    <source>
        <strain evidence="24 25">CBS 142.35</strain>
    </source>
</reference>
<dbReference type="Pfam" id="PF03368">
    <property type="entry name" value="Dicer_dimer"/>
    <property type="match status" value="1"/>
</dbReference>
<dbReference type="InterPro" id="IPR014001">
    <property type="entry name" value="Helicase_ATP-bd"/>
</dbReference>
<evidence type="ECO:0000256" key="10">
    <source>
        <dbReference type="ARBA" id="ARBA00022842"/>
    </source>
</evidence>
<dbReference type="Proteomes" id="UP000646827">
    <property type="component" value="Unassembled WGS sequence"/>
</dbReference>
<keyword evidence="7" id="KW-0378">Hydrolase</keyword>
<dbReference type="Gene3D" id="3.30.160.380">
    <property type="entry name" value="Dicer dimerisation domain"/>
    <property type="match status" value="1"/>
</dbReference>
<evidence type="ECO:0000259" key="23">
    <source>
        <dbReference type="PROSITE" id="PS51327"/>
    </source>
</evidence>
<dbReference type="InterPro" id="IPR005034">
    <property type="entry name" value="Dicer_dimerisation"/>
</dbReference>
<evidence type="ECO:0000256" key="5">
    <source>
        <dbReference type="ARBA" id="ARBA00022737"/>
    </source>
</evidence>
<comment type="similarity">
    <text evidence="15 16">Belongs to the helicase family. Dicer subfamily.</text>
</comment>
<comment type="caution">
    <text evidence="24">The sequence shown here is derived from an EMBL/GenBank/DDBJ whole genome shotgun (WGS) entry which is preliminary data.</text>
</comment>
<dbReference type="GO" id="GO:0046872">
    <property type="term" value="F:metal ion binding"/>
    <property type="evidence" value="ECO:0007669"/>
    <property type="project" value="UniProtKB-KW"/>
</dbReference>
<dbReference type="OrthoDB" id="416741at2759"/>
<comment type="cofactor">
    <cofactor evidence="2">
        <name>Mg(2+)</name>
        <dbReference type="ChEBI" id="CHEBI:18420"/>
    </cofactor>
</comment>
<dbReference type="Pfam" id="PF00271">
    <property type="entry name" value="Helicase_C"/>
    <property type="match status" value="1"/>
</dbReference>
<feature type="domain" description="DRBM" evidence="18">
    <location>
        <begin position="1649"/>
        <end position="1681"/>
    </location>
</feature>
<evidence type="ECO:0000256" key="16">
    <source>
        <dbReference type="PROSITE-ProRule" id="PRU00657"/>
    </source>
</evidence>
<evidence type="ECO:0000259" key="22">
    <source>
        <dbReference type="PROSITE" id="PS51194"/>
    </source>
</evidence>
<keyword evidence="10" id="KW-0460">Magnesium</keyword>
<evidence type="ECO:0000313" key="24">
    <source>
        <dbReference type="EMBL" id="KAG2220792.1"/>
    </source>
</evidence>
<dbReference type="SMART" id="SM00535">
    <property type="entry name" value="RIBOc"/>
    <property type="match status" value="2"/>
</dbReference>
<dbReference type="Gene3D" id="2.170.260.10">
    <property type="entry name" value="paz domain"/>
    <property type="match status" value="1"/>
</dbReference>
<dbReference type="GO" id="GO:0004525">
    <property type="term" value="F:ribonuclease III activity"/>
    <property type="evidence" value="ECO:0007669"/>
    <property type="project" value="InterPro"/>
</dbReference>
<evidence type="ECO:0000256" key="1">
    <source>
        <dbReference type="ARBA" id="ARBA00001936"/>
    </source>
</evidence>
<feature type="domain" description="RNase III" evidence="19">
    <location>
        <begin position="1224"/>
        <end position="1370"/>
    </location>
</feature>
<evidence type="ECO:0008006" key="26">
    <source>
        <dbReference type="Google" id="ProtNLM"/>
    </source>
</evidence>
<feature type="region of interest" description="Disordered" evidence="17">
    <location>
        <begin position="897"/>
        <end position="927"/>
    </location>
</feature>
<dbReference type="Pfam" id="PF00636">
    <property type="entry name" value="Ribonuclease_3"/>
    <property type="match status" value="2"/>
</dbReference>
<keyword evidence="9" id="KW-0067">ATP-binding</keyword>
<feature type="region of interest" description="Disordered" evidence="17">
    <location>
        <begin position="847"/>
        <end position="879"/>
    </location>
</feature>
<dbReference type="InterPro" id="IPR001650">
    <property type="entry name" value="Helicase_C-like"/>
</dbReference>
<evidence type="ECO:0000256" key="11">
    <source>
        <dbReference type="ARBA" id="ARBA00022884"/>
    </source>
</evidence>
<evidence type="ECO:0000256" key="4">
    <source>
        <dbReference type="ARBA" id="ARBA00022723"/>
    </source>
</evidence>
<protein>
    <recommendedName>
        <fullName evidence="26">Dicer-like protein 1</fullName>
    </recommendedName>
</protein>
<evidence type="ECO:0000256" key="2">
    <source>
        <dbReference type="ARBA" id="ARBA00001946"/>
    </source>
</evidence>
<dbReference type="FunFam" id="3.40.50.300:FF:000628">
    <property type="entry name" value="Endoribonuclease Dicer"/>
    <property type="match status" value="1"/>
</dbReference>
<sequence>MTNTNEDNDSDNGNIIPFIPDEIENTMNNEDREQLLRYIDSEFLDVLPSSNTTVTNNITPDLEQQHYYDLQNTTNNGVLDELLNNIDNKQSQKEIQQELSPRDYQYELFQKAVNENVLAVLDTGSGKTLIAVMLIKHILTKEREYRLKGKNKKITFFLVDRVPLVFQQYNVIKSNCDANIERIVGEMGIDKWSEENWKQIFKENDICVMTAQIFLDILRHGFIEMTQINLIIFDECHHCIKKHPYRLIMKEHYEQFDDIRNRPKIFGMTASPVHGATKSVEKAIFDLERNLDSRVYAIINGTITTVVARAEEEFIPYTTLNEYDDTPLSDQIKSKITDFNRHKRLIKATNNVLKQLGPWCCDQLWKHLLNEQADRVVAQNKNNNKYGLPLNQLVEEEEEENRFIVEAYRLTQNNDNLTGPPNDPDINDSSLFSFKVAKLINLLNELRQKDDLNCIIFVERRHTAVALDLLIKSFHNFDNVIRSDILIGHGTNDDGDIQMTFKKQNQVIQQFKTGELNLLIATNVAEEGLDIQACNVVIRFDFFTTLIGYIQSRGRARSKNSIYYIMVEENTNGQYDKVEEFRVLEVKMKSFCEEHPTRNMYNLCNGIDDNDEDEEDDEDFTKYVYKVENSNAKITLYHAITLIYLYVGSLPSDAFCTLKPIFDIDKIGDGFVCTLQLPINAALNEVTSSIVRSKTKAKHLAAFQAAVQLHKLGALDDHLRPKNMKRHILGDLAPELDENGQVIGSRRRKHIYEKRTPRFWEREQNDEEMDYRNEQFSFENDKDLTIAHSSSWRKEVQHQMFGSQSQQLPDAIETLEDLDMNRNPNAIKSNLSDQSLIDNSIDRLPNTSSVATSKPTFNNSISSQSKNIPNRTSKPSQDTINVFDTEDVEYSADQPLHIQTFPSPTSSGSTLALSSTTALTTPETENTHEHELDVINMIAAKPETIRESLFDVWMTIILIEIKDPQFKVRQMALITWKQLPLIPDFKLFKKSIPFKIGLRSQPTNFQIDRPTLDKLAKFTLYICSAIANKEFQCPSLDCSYFLAPLKTYHTDNIEYPATTTINEFSPIDTIDWNEVNQTIAKEQPRVDSDHLEKYTDDKLLIDFGENSSRPYLIKKICHDLHPDSPPPNDMKIRETNYETFTDYYLDNFKKKIKKEAIRMEQPMIRVQRVQKVMNFLIPIEESVPQEKSQTATFVIPELCKVFWVSASVYQSAILLPSIMTRLDSYLLVKEAGLCYDLPISHDLLLEAFTTPSAIMALNYERLETLGDSILKFISSIRLYIKFPLSDEGELHCLRIRIVSNRALYRAAKRLKIYRYVNSHSFNRRYWRPHHFTSPQDSPKQHQELRQHTISDKTLADIIEASLGAAYLSYGLEAVLHTAIQMQIPFEDIKQWSDFSSIYLAHQTQSKDFSFRYEAKASLQKVNIQKIQETICNYTFHNPLLINEALTHASLPNSTAPCYQRLEFLGDSILDFLATRYLFKKYPKAGPGLLTELKRACVNNHILGIICARNQLHTEIIHCSSELVKALELFHCDLENMDSIDDGDNVGEVWADMTIPKVLGDVVESMLGAVFVDAGFDIAAVETLFEKWMIPIYERHIRPETLNVHPAFKFTTDLQRLGCEGFMFDITVFLFFVRNHTTASTSGESQKCVIFLHGKPLATGAGHNKTSARQDAATKGLLRLQEDPGLLKRVCNCTITSCRNKKFEEEENEDM</sequence>
<dbReference type="CDD" id="cd18034">
    <property type="entry name" value="DEXHc_dicer"/>
    <property type="match status" value="1"/>
</dbReference>